<dbReference type="Proteomes" id="UP000289738">
    <property type="component" value="Chromosome A09"/>
</dbReference>
<dbReference type="EMBL" id="SDMP01000009">
    <property type="protein sequence ID" value="RYR36585.1"/>
    <property type="molecule type" value="Genomic_DNA"/>
</dbReference>
<organism evidence="1 2">
    <name type="scientific">Arachis hypogaea</name>
    <name type="common">Peanut</name>
    <dbReference type="NCBI Taxonomy" id="3818"/>
    <lineage>
        <taxon>Eukaryota</taxon>
        <taxon>Viridiplantae</taxon>
        <taxon>Streptophyta</taxon>
        <taxon>Embryophyta</taxon>
        <taxon>Tracheophyta</taxon>
        <taxon>Spermatophyta</taxon>
        <taxon>Magnoliopsida</taxon>
        <taxon>eudicotyledons</taxon>
        <taxon>Gunneridae</taxon>
        <taxon>Pentapetalae</taxon>
        <taxon>rosids</taxon>
        <taxon>fabids</taxon>
        <taxon>Fabales</taxon>
        <taxon>Fabaceae</taxon>
        <taxon>Papilionoideae</taxon>
        <taxon>50 kb inversion clade</taxon>
        <taxon>dalbergioids sensu lato</taxon>
        <taxon>Dalbergieae</taxon>
        <taxon>Pterocarpus clade</taxon>
        <taxon>Arachis</taxon>
    </lineage>
</organism>
<evidence type="ECO:0000313" key="2">
    <source>
        <dbReference type="Proteomes" id="UP000289738"/>
    </source>
</evidence>
<name>A0A445BD23_ARAHY</name>
<protein>
    <submittedName>
        <fullName evidence="1">Uncharacterized protein</fullName>
    </submittedName>
</protein>
<accession>A0A445BD23</accession>
<comment type="caution">
    <text evidence="1">The sequence shown here is derived from an EMBL/GenBank/DDBJ whole genome shotgun (WGS) entry which is preliminary data.</text>
</comment>
<dbReference type="AlphaFoldDB" id="A0A445BD23"/>
<reference evidence="1 2" key="1">
    <citation type="submission" date="2019-01" db="EMBL/GenBank/DDBJ databases">
        <title>Sequencing of cultivated peanut Arachis hypogaea provides insights into genome evolution and oil improvement.</title>
        <authorList>
            <person name="Chen X."/>
        </authorList>
    </citation>
    <scope>NUCLEOTIDE SEQUENCE [LARGE SCALE GENOMIC DNA]</scope>
    <source>
        <strain evidence="2">cv. Fuhuasheng</strain>
        <tissue evidence="1">Leaves</tissue>
    </source>
</reference>
<proteinExistence type="predicted"/>
<dbReference type="SUPFAM" id="SSF52047">
    <property type="entry name" value="RNI-like"/>
    <property type="match status" value="1"/>
</dbReference>
<keyword evidence="2" id="KW-1185">Reference proteome</keyword>
<evidence type="ECO:0000313" key="1">
    <source>
        <dbReference type="EMBL" id="RYR36585.1"/>
    </source>
</evidence>
<sequence length="158" mass="18654">MAEKLSLLKELDITLCLNVSNIVLEAIGRGCPFLKSSRFNYNQFVIAKNMSNLRHLQLVPTNFNNSGLSAIFDSCPHLKSLDVRFFQTEYRLAIFKYLYEKRNEKERRDRGVKNLNEKNWDDINAIWKIRKRSIMLNPKGRRNIKERNAKLITEKHIL</sequence>
<dbReference type="PANTHER" id="PTHR38926">
    <property type="entry name" value="F-BOX DOMAIN CONTAINING PROTEIN, EXPRESSED"/>
    <property type="match status" value="1"/>
</dbReference>
<gene>
    <name evidence="1" type="ORF">Ahy_A09g041551</name>
</gene>
<dbReference type="PANTHER" id="PTHR38926:SF2">
    <property type="entry name" value="F-BOX_LRR-REPEAT PROTEIN 21-RELATED"/>
    <property type="match status" value="1"/>
</dbReference>
<dbReference type="InterPro" id="IPR032675">
    <property type="entry name" value="LRR_dom_sf"/>
</dbReference>
<dbReference type="Gene3D" id="3.80.10.10">
    <property type="entry name" value="Ribonuclease Inhibitor"/>
    <property type="match status" value="1"/>
</dbReference>